<protein>
    <submittedName>
        <fullName evidence="2">Glyoxalase-like domain protein</fullName>
    </submittedName>
</protein>
<gene>
    <name evidence="2" type="ORF">NFRAN_2632</name>
</gene>
<evidence type="ECO:0000313" key="3">
    <source>
        <dbReference type="Proteomes" id="UP000294299"/>
    </source>
</evidence>
<feature type="domain" description="VOC" evidence="1">
    <location>
        <begin position="6"/>
        <end position="135"/>
    </location>
</feature>
<dbReference type="PROSITE" id="PS51819">
    <property type="entry name" value="VOC"/>
    <property type="match status" value="1"/>
</dbReference>
<dbReference type="InterPro" id="IPR037523">
    <property type="entry name" value="VOC_core"/>
</dbReference>
<dbReference type="SUPFAM" id="SSF54593">
    <property type="entry name" value="Glyoxalase/Bleomycin resistance protein/Dihydroxybiphenyl dioxygenase"/>
    <property type="match status" value="1"/>
</dbReference>
<evidence type="ECO:0000313" key="2">
    <source>
        <dbReference type="EMBL" id="VFJ14954.1"/>
    </source>
</evidence>
<dbReference type="KEGG" id="nfn:NFRAN_2632"/>
<dbReference type="Proteomes" id="UP000294299">
    <property type="component" value="Chromosome NFRAN"/>
</dbReference>
<dbReference type="EMBL" id="LR216287">
    <property type="protein sequence ID" value="VFJ14954.1"/>
    <property type="molecule type" value="Genomic_DNA"/>
</dbReference>
<proteinExistence type="predicted"/>
<name>A0A484IH20_9ARCH</name>
<dbReference type="Pfam" id="PF00903">
    <property type="entry name" value="Glyoxalase"/>
    <property type="match status" value="1"/>
</dbReference>
<dbReference type="InterPro" id="IPR029068">
    <property type="entry name" value="Glyas_Bleomycin-R_OHBP_Dase"/>
</dbReference>
<dbReference type="AlphaFoldDB" id="A0A484IH20"/>
<reference evidence="2 3" key="1">
    <citation type="submission" date="2019-02" db="EMBL/GenBank/DDBJ databases">
        <authorList>
            <person name="Lehtovirta-Morley E L."/>
        </authorList>
    </citation>
    <scope>NUCLEOTIDE SEQUENCE [LARGE SCALE GENOMIC DNA]</scope>
    <source>
        <strain evidence="2">NFRAN1</strain>
    </source>
</reference>
<dbReference type="Gene3D" id="3.10.180.10">
    <property type="entry name" value="2,3-Dihydroxybiphenyl 1,2-Dioxygenase, domain 1"/>
    <property type="match status" value="1"/>
</dbReference>
<sequence>MNNVIMISAVTLAIKNMKKSCSFYTSIPGFQIIYGGSSNDSFTSYQIGKDNKVTFLNLELKKFSDANKLYENHRTNFGRIIFYTDSVDNLYAYFSTNKFISNLILIEFEPINAPWKERYFHIRDPDGYQLSFAQPI</sequence>
<dbReference type="RefSeq" id="WP_197731180.1">
    <property type="nucleotide sequence ID" value="NZ_LR216287.1"/>
</dbReference>
<dbReference type="OrthoDB" id="11014at2157"/>
<dbReference type="GeneID" id="39421784"/>
<dbReference type="InterPro" id="IPR004360">
    <property type="entry name" value="Glyas_Fos-R_dOase_dom"/>
</dbReference>
<organism evidence="2 3">
    <name type="scientific">Candidatus Nitrosocosmicus franklandianus</name>
    <dbReference type="NCBI Taxonomy" id="1798806"/>
    <lineage>
        <taxon>Archaea</taxon>
        <taxon>Nitrososphaerota</taxon>
        <taxon>Nitrososphaeria</taxon>
        <taxon>Nitrososphaerales</taxon>
        <taxon>Nitrososphaeraceae</taxon>
        <taxon>Candidatus Nitrosocosmicus</taxon>
    </lineage>
</organism>
<accession>A0A484IH20</accession>
<keyword evidence="3" id="KW-1185">Reference proteome</keyword>
<evidence type="ECO:0000259" key="1">
    <source>
        <dbReference type="PROSITE" id="PS51819"/>
    </source>
</evidence>